<evidence type="ECO:0000313" key="1">
    <source>
        <dbReference type="EMBL" id="QIS79344.1"/>
    </source>
</evidence>
<name>A0A6H0D8F3_9CAUD</name>
<protein>
    <submittedName>
        <fullName evidence="1">Uncharacterized protein</fullName>
    </submittedName>
</protein>
<reference evidence="1 2" key="1">
    <citation type="submission" date="2020-03" db="EMBL/GenBank/DDBJ databases">
        <title>Complete genome sequence of Pantoea agglomerans bacteriophage vB_PagM_SSEM1.</title>
        <authorList>
            <person name="Truncaite L."/>
            <person name="Alijosius L."/>
            <person name="Petrauskaite E."/>
            <person name="Simoliunas E."/>
        </authorList>
    </citation>
    <scope>NUCLEOTIDE SEQUENCE [LARGE SCALE GENOMIC DNA]</scope>
</reference>
<sequence length="97" mass="10997">MRYKLWLYKSEGLNTLVAEDTSLHPTSKGSYMLRDQSIYAEDNGKLVWKDAANPVAVGAVCRSNRAICIAEAMHISTLDANMNWRVLDYLWKNCNGQ</sequence>
<dbReference type="Proteomes" id="UP000502959">
    <property type="component" value="Segment"/>
</dbReference>
<dbReference type="EMBL" id="MT230534">
    <property type="protein sequence ID" value="QIS79344.1"/>
    <property type="molecule type" value="Genomic_DNA"/>
</dbReference>
<keyword evidence="2" id="KW-1185">Reference proteome</keyword>
<proteinExistence type="predicted"/>
<organism evidence="1 2">
    <name type="scientific">Pantoea phage vB_PagM_SSEM1</name>
    <dbReference type="NCBI Taxonomy" id="2721760"/>
    <lineage>
        <taxon>Viruses</taxon>
        <taxon>Duplodnaviria</taxon>
        <taxon>Heunggongvirae</taxon>
        <taxon>Uroviricota</taxon>
        <taxon>Caudoviricetes</taxon>
        <taxon>Chaseviridae</taxon>
        <taxon>Cleopatravirinae</taxon>
        <taxon>Loessnervirus</taxon>
        <taxon>Loessnervirus SSEM1</taxon>
    </lineage>
</organism>
<evidence type="ECO:0000313" key="2">
    <source>
        <dbReference type="Proteomes" id="UP000502959"/>
    </source>
</evidence>
<accession>A0A6H0D8F3</accession>
<gene>
    <name evidence="1" type="ORF">SSEM1_gp07</name>
</gene>